<protein>
    <submittedName>
        <fullName evidence="2">Uncharacterized protein</fullName>
    </submittedName>
</protein>
<dbReference type="Proteomes" id="UP000188318">
    <property type="component" value="Unassembled WGS sequence"/>
</dbReference>
<gene>
    <name evidence="2" type="ORF">ASPCADRAFT_166220</name>
</gene>
<dbReference type="OMA" id="AFGVVNF"/>
<feature type="region of interest" description="Disordered" evidence="1">
    <location>
        <begin position="87"/>
        <end position="121"/>
    </location>
</feature>
<dbReference type="AlphaFoldDB" id="A0A1R3RSG2"/>
<dbReference type="EMBL" id="KV907497">
    <property type="protein sequence ID" value="OOF97407.1"/>
    <property type="molecule type" value="Genomic_DNA"/>
</dbReference>
<dbReference type="STRING" id="602072.A0A1R3RSG2"/>
<evidence type="ECO:0000256" key="1">
    <source>
        <dbReference type="SAM" id="MobiDB-lite"/>
    </source>
</evidence>
<keyword evidence="3" id="KW-1185">Reference proteome</keyword>
<sequence length="395" mass="44488">MPPTPQLLTRFLHAQEALYGPITTIPNPSTWTPPPKSGGHQGRYLWTDAIGVLNFLTLHHIHPSPPTPTHYLTLATRLIHTVHTTLGRTRTSPDTHLPGASPSHPLSGGLRIGKPSSTGPDSDGQYHHYLTLWMFALNRTSIASGENKWNDMAVELGRAIHPKFFVGTKRDRMVWKMDVNLQKALVGREGNLDPLDGWVIFRLVGGLADAKANMNMMKNNHNEKNKEGEGKGNGVLEEEIQDYARVLQRKGRQRVANDTLDLGMTLWTTHWFAEREEWAEELVGRAVEGVYDLFEGDRCLDRDIRLRLAFREFGAAMGIRCVAEQEAEKDRAVDLKVYADRIVDCWTPYMMGAEGEEDELRPITQVMYASALIPGAFQRGFFGPEPVIPERTLYE</sequence>
<evidence type="ECO:0000313" key="3">
    <source>
        <dbReference type="Proteomes" id="UP000188318"/>
    </source>
</evidence>
<accession>A0A1R3RSG2</accession>
<proteinExistence type="predicted"/>
<name>A0A1R3RSG2_ASPC5</name>
<evidence type="ECO:0000313" key="2">
    <source>
        <dbReference type="EMBL" id="OOF97407.1"/>
    </source>
</evidence>
<dbReference type="VEuPathDB" id="FungiDB:ASPCADRAFT_166220"/>
<reference evidence="3" key="1">
    <citation type="journal article" date="2017" name="Genome Biol.">
        <title>Comparative genomics reveals high biological diversity and specific adaptations in the industrially and medically important fungal genus Aspergillus.</title>
        <authorList>
            <person name="de Vries R.P."/>
            <person name="Riley R."/>
            <person name="Wiebenga A."/>
            <person name="Aguilar-Osorio G."/>
            <person name="Amillis S."/>
            <person name="Uchima C.A."/>
            <person name="Anderluh G."/>
            <person name="Asadollahi M."/>
            <person name="Askin M."/>
            <person name="Barry K."/>
            <person name="Battaglia E."/>
            <person name="Bayram O."/>
            <person name="Benocci T."/>
            <person name="Braus-Stromeyer S.A."/>
            <person name="Caldana C."/>
            <person name="Canovas D."/>
            <person name="Cerqueira G.C."/>
            <person name="Chen F."/>
            <person name="Chen W."/>
            <person name="Choi C."/>
            <person name="Clum A."/>
            <person name="Dos Santos R.A."/>
            <person name="Damasio A.R."/>
            <person name="Diallinas G."/>
            <person name="Emri T."/>
            <person name="Fekete E."/>
            <person name="Flipphi M."/>
            <person name="Freyberg S."/>
            <person name="Gallo A."/>
            <person name="Gournas C."/>
            <person name="Habgood R."/>
            <person name="Hainaut M."/>
            <person name="Harispe M.L."/>
            <person name="Henrissat B."/>
            <person name="Hilden K.S."/>
            <person name="Hope R."/>
            <person name="Hossain A."/>
            <person name="Karabika E."/>
            <person name="Karaffa L."/>
            <person name="Karanyi Z."/>
            <person name="Krasevec N."/>
            <person name="Kuo A."/>
            <person name="Kusch H."/>
            <person name="LaButti K."/>
            <person name="Lagendijk E.L."/>
            <person name="Lapidus A."/>
            <person name="Levasseur A."/>
            <person name="Lindquist E."/>
            <person name="Lipzen A."/>
            <person name="Logrieco A.F."/>
            <person name="MacCabe A."/>
            <person name="Maekelae M.R."/>
            <person name="Malavazi I."/>
            <person name="Melin P."/>
            <person name="Meyer V."/>
            <person name="Mielnichuk N."/>
            <person name="Miskei M."/>
            <person name="Molnar A.P."/>
            <person name="Mule G."/>
            <person name="Ngan C.Y."/>
            <person name="Orejas M."/>
            <person name="Orosz E."/>
            <person name="Ouedraogo J.P."/>
            <person name="Overkamp K.M."/>
            <person name="Park H.-S."/>
            <person name="Perrone G."/>
            <person name="Piumi F."/>
            <person name="Punt P.J."/>
            <person name="Ram A.F."/>
            <person name="Ramon A."/>
            <person name="Rauscher S."/>
            <person name="Record E."/>
            <person name="Riano-Pachon D.M."/>
            <person name="Robert V."/>
            <person name="Roehrig J."/>
            <person name="Ruller R."/>
            <person name="Salamov A."/>
            <person name="Salih N.S."/>
            <person name="Samson R.A."/>
            <person name="Sandor E."/>
            <person name="Sanguinetti M."/>
            <person name="Schuetze T."/>
            <person name="Sepcic K."/>
            <person name="Shelest E."/>
            <person name="Sherlock G."/>
            <person name="Sophianopoulou V."/>
            <person name="Squina F.M."/>
            <person name="Sun H."/>
            <person name="Susca A."/>
            <person name="Todd R.B."/>
            <person name="Tsang A."/>
            <person name="Unkles S.E."/>
            <person name="van de Wiele N."/>
            <person name="van Rossen-Uffink D."/>
            <person name="Oliveira J.V."/>
            <person name="Vesth T.C."/>
            <person name="Visser J."/>
            <person name="Yu J.-H."/>
            <person name="Zhou M."/>
            <person name="Andersen M.R."/>
            <person name="Archer D.B."/>
            <person name="Baker S.E."/>
            <person name="Benoit I."/>
            <person name="Brakhage A.A."/>
            <person name="Braus G.H."/>
            <person name="Fischer R."/>
            <person name="Frisvad J.C."/>
            <person name="Goldman G.H."/>
            <person name="Houbraken J."/>
            <person name="Oakley B."/>
            <person name="Pocsi I."/>
            <person name="Scazzocchio C."/>
            <person name="Seiboth B."/>
            <person name="vanKuyk P.A."/>
            <person name="Wortman J."/>
            <person name="Dyer P.S."/>
            <person name="Grigoriev I.V."/>
        </authorList>
    </citation>
    <scope>NUCLEOTIDE SEQUENCE [LARGE SCALE GENOMIC DNA]</scope>
    <source>
        <strain evidence="3">ITEM 5010</strain>
    </source>
</reference>
<dbReference type="OrthoDB" id="302966at2759"/>
<organism evidence="2 3">
    <name type="scientific">Aspergillus carbonarius (strain ITEM 5010)</name>
    <dbReference type="NCBI Taxonomy" id="602072"/>
    <lineage>
        <taxon>Eukaryota</taxon>
        <taxon>Fungi</taxon>
        <taxon>Dikarya</taxon>
        <taxon>Ascomycota</taxon>
        <taxon>Pezizomycotina</taxon>
        <taxon>Eurotiomycetes</taxon>
        <taxon>Eurotiomycetidae</taxon>
        <taxon>Eurotiales</taxon>
        <taxon>Aspergillaceae</taxon>
        <taxon>Aspergillus</taxon>
        <taxon>Aspergillus subgen. Circumdati</taxon>
    </lineage>
</organism>